<dbReference type="EMBL" id="WIXE01014069">
    <property type="protein sequence ID" value="KAK5974585.1"/>
    <property type="molecule type" value="Genomic_DNA"/>
</dbReference>
<organism evidence="1 2">
    <name type="scientific">Trichostrongylus colubriformis</name>
    <name type="common">Black scour worm</name>
    <dbReference type="NCBI Taxonomy" id="6319"/>
    <lineage>
        <taxon>Eukaryota</taxon>
        <taxon>Metazoa</taxon>
        <taxon>Ecdysozoa</taxon>
        <taxon>Nematoda</taxon>
        <taxon>Chromadorea</taxon>
        <taxon>Rhabditida</taxon>
        <taxon>Rhabditina</taxon>
        <taxon>Rhabditomorpha</taxon>
        <taxon>Strongyloidea</taxon>
        <taxon>Trichostrongylidae</taxon>
        <taxon>Trichostrongylus</taxon>
    </lineage>
</organism>
<sequence length="117" mass="13057">MTLPSMGEAKSIRDLTLSALTQVWNDTCASAALLTRKTNESNEALEEKLNECFAAEFTLRTKNARVPHRREPELGGDRRCRQNHATSPLSALSVYYNGVVAQRHGSTDFFPVFSRQA</sequence>
<name>A0AAN8FCP0_TRICO</name>
<reference evidence="1 2" key="1">
    <citation type="submission" date="2019-10" db="EMBL/GenBank/DDBJ databases">
        <title>Assembly and Annotation for the nematode Trichostrongylus colubriformis.</title>
        <authorList>
            <person name="Martin J."/>
        </authorList>
    </citation>
    <scope>NUCLEOTIDE SEQUENCE [LARGE SCALE GENOMIC DNA]</scope>
    <source>
        <strain evidence="1">G859</strain>
        <tissue evidence="1">Whole worm</tissue>
    </source>
</reference>
<protein>
    <submittedName>
        <fullName evidence="1">Uncharacterized protein</fullName>
    </submittedName>
</protein>
<evidence type="ECO:0000313" key="2">
    <source>
        <dbReference type="Proteomes" id="UP001331761"/>
    </source>
</evidence>
<dbReference type="AlphaFoldDB" id="A0AAN8FCP0"/>
<comment type="caution">
    <text evidence="1">The sequence shown here is derived from an EMBL/GenBank/DDBJ whole genome shotgun (WGS) entry which is preliminary data.</text>
</comment>
<evidence type="ECO:0000313" key="1">
    <source>
        <dbReference type="EMBL" id="KAK5974585.1"/>
    </source>
</evidence>
<accession>A0AAN8FCP0</accession>
<dbReference type="Proteomes" id="UP001331761">
    <property type="component" value="Unassembled WGS sequence"/>
</dbReference>
<keyword evidence="2" id="KW-1185">Reference proteome</keyword>
<proteinExistence type="predicted"/>
<gene>
    <name evidence="1" type="ORF">GCK32_003616</name>
</gene>
<feature type="non-terminal residue" evidence="1">
    <location>
        <position position="117"/>
    </location>
</feature>